<evidence type="ECO:0000256" key="1">
    <source>
        <dbReference type="ARBA" id="ARBA00022955"/>
    </source>
</evidence>
<organism evidence="14">
    <name type="scientific">Onchocerca ochengi</name>
    <name type="common">Filarial nematode worm</name>
    <dbReference type="NCBI Taxonomy" id="42157"/>
    <lineage>
        <taxon>Eukaryota</taxon>
        <taxon>Metazoa</taxon>
        <taxon>Ecdysozoa</taxon>
        <taxon>Nematoda</taxon>
        <taxon>Chromadorea</taxon>
        <taxon>Rhabditida</taxon>
        <taxon>Spirurina</taxon>
        <taxon>Spiruromorpha</taxon>
        <taxon>Filarioidea</taxon>
        <taxon>Onchocercidae</taxon>
        <taxon>Onchocerca</taxon>
    </lineage>
</organism>
<proteinExistence type="inferred from homology"/>
<dbReference type="WBParaSite" id="nOo.2.0.1.t11808-RA">
    <property type="protein sequence ID" value="nOo.2.0.1.t11808-RA"/>
    <property type="gene ID" value="nOo.2.0.1.g11808"/>
</dbReference>
<dbReference type="EC" id="1.1.1.298" evidence="5"/>
<reference evidence="12 13" key="2">
    <citation type="submission" date="2018-08" db="EMBL/GenBank/DDBJ databases">
        <authorList>
            <person name="Laetsch R D."/>
            <person name="Stevens L."/>
            <person name="Kumar S."/>
            <person name="Blaxter L. M."/>
        </authorList>
    </citation>
    <scope>NUCLEOTIDE SEQUENCE [LARGE SCALE GENOMIC DNA]</scope>
</reference>
<evidence type="ECO:0000256" key="8">
    <source>
        <dbReference type="ARBA" id="ARBA00044271"/>
    </source>
</evidence>
<dbReference type="PRINTS" id="PR00081">
    <property type="entry name" value="GDHRDH"/>
</dbReference>
<evidence type="ECO:0000256" key="2">
    <source>
        <dbReference type="ARBA" id="ARBA00023002"/>
    </source>
</evidence>
<comment type="catalytic activity">
    <reaction evidence="11">
        <text>3-hydroxypropanoate + NADP(+) = 3-oxopropanoate + NADPH + H(+)</text>
        <dbReference type="Rhea" id="RHEA:26438"/>
        <dbReference type="ChEBI" id="CHEBI:15378"/>
        <dbReference type="ChEBI" id="CHEBI:16510"/>
        <dbReference type="ChEBI" id="CHEBI:33190"/>
        <dbReference type="ChEBI" id="CHEBI:57783"/>
        <dbReference type="ChEBI" id="CHEBI:58349"/>
        <dbReference type="EC" id="1.1.1.298"/>
    </reaction>
</comment>
<dbReference type="GO" id="GO:0030497">
    <property type="term" value="P:fatty acid elongation"/>
    <property type="evidence" value="ECO:0007669"/>
    <property type="project" value="TreeGrafter"/>
</dbReference>
<dbReference type="InterPro" id="IPR002347">
    <property type="entry name" value="SDR_fam"/>
</dbReference>
<dbReference type="Pfam" id="PF00106">
    <property type="entry name" value="adh_short"/>
    <property type="match status" value="1"/>
</dbReference>
<dbReference type="EC" id="1.1.1.381" evidence="6"/>
<dbReference type="GO" id="GO:0035527">
    <property type="term" value="F:3-hydroxypropionate dehydrogenase (NADP+) activity"/>
    <property type="evidence" value="ECO:0007669"/>
    <property type="project" value="UniProtKB-EC"/>
</dbReference>
<keyword evidence="1" id="KW-0752">Steroid biosynthesis</keyword>
<evidence type="ECO:0000256" key="9">
    <source>
        <dbReference type="ARBA" id="ARBA00044349"/>
    </source>
</evidence>
<keyword evidence="1" id="KW-0443">Lipid metabolism</keyword>
<evidence type="ECO:0000313" key="14">
    <source>
        <dbReference type="WBParaSite" id="nOo.2.0.1.t11808-RA"/>
    </source>
</evidence>
<dbReference type="PANTHER" id="PTHR43086">
    <property type="entry name" value="VERY-LONG-CHAIN 3-OXOOACYL-COA REDUCTASE"/>
    <property type="match status" value="1"/>
</dbReference>
<evidence type="ECO:0000256" key="11">
    <source>
        <dbReference type="ARBA" id="ARBA00047274"/>
    </source>
</evidence>
<dbReference type="GO" id="GO:0005783">
    <property type="term" value="C:endoplasmic reticulum"/>
    <property type="evidence" value="ECO:0007669"/>
    <property type="project" value="TreeGrafter"/>
</dbReference>
<name>A0A182EUH7_ONCOC</name>
<comment type="similarity">
    <text evidence="3">Belongs to the short-chain dehydrogenases/reductases (SDR) family. 17-beta-HSD 3 subfamily.</text>
</comment>
<dbReference type="Gene3D" id="3.40.50.720">
    <property type="entry name" value="NAD(P)-binding Rossmann-like Domain"/>
    <property type="match status" value="1"/>
</dbReference>
<keyword evidence="2" id="KW-0560">Oxidoreductase</keyword>
<dbReference type="PROSITE" id="PS00061">
    <property type="entry name" value="ADH_SHORT"/>
    <property type="match status" value="1"/>
</dbReference>
<dbReference type="AlphaFoldDB" id="A0A182EUH7"/>
<dbReference type="SUPFAM" id="SSF51735">
    <property type="entry name" value="NAD(P)-binding Rossmann-fold domains"/>
    <property type="match status" value="1"/>
</dbReference>
<dbReference type="Proteomes" id="UP000271087">
    <property type="component" value="Unassembled WGS sequence"/>
</dbReference>
<evidence type="ECO:0000256" key="7">
    <source>
        <dbReference type="ARBA" id="ARBA00044065"/>
    </source>
</evidence>
<reference evidence="14" key="1">
    <citation type="submission" date="2016-06" db="UniProtKB">
        <authorList>
            <consortium name="WormBaseParasite"/>
        </authorList>
    </citation>
    <scope>IDENTIFICATION</scope>
</reference>
<dbReference type="STRING" id="42157.A0A182EUH7"/>
<protein>
    <recommendedName>
        <fullName evidence="7">NADP-dependent 3-hydroxy acid dehydrogenase YdfG</fullName>
        <ecNumber evidence="5">1.1.1.298</ecNumber>
        <ecNumber evidence="6">1.1.1.381</ecNumber>
    </recommendedName>
    <alternativeName>
        <fullName evidence="9">L-allo-threonine dehydrogenase</fullName>
    </alternativeName>
    <alternativeName>
        <fullName evidence="8">Malonic semialdehyde reductase</fullName>
    </alternativeName>
</protein>
<dbReference type="PANTHER" id="PTHR43086:SF3">
    <property type="entry name" value="NADP-DEPENDENT 3-HYDROXY ACID DEHYDROGENASE YDFG"/>
    <property type="match status" value="1"/>
</dbReference>
<comment type="function">
    <text evidence="10">NADP-dependent dehydrogenase with broad substrate specificity acting on 3-hydroxy acids. Catalyzes the NADP-dependent oxidation of L-allo-threonine to L-2-amino-3-keto-butyrate, which is spontaneously decarboxylated into aminoacetone. Also acts on D-threonine, L-serine, D-serine, D-3-hydroxyisobutyrate, L-3-hydroxyisobutyrate, D-glycerate and L-glycerate. Able to catalyze the reduction of the malonic semialdehyde to 3-hydroxypropionic acid. YdfG is apparently supplementing RutE, the presumed malonic semialdehyde reductase involved in pyrimidine degradation since both are able to detoxify malonic semialdehyde.</text>
</comment>
<dbReference type="GO" id="GO:0006694">
    <property type="term" value="P:steroid biosynthetic process"/>
    <property type="evidence" value="ECO:0007669"/>
    <property type="project" value="UniProtKB-KW"/>
</dbReference>
<evidence type="ECO:0000313" key="13">
    <source>
        <dbReference type="Proteomes" id="UP000271087"/>
    </source>
</evidence>
<dbReference type="InterPro" id="IPR020904">
    <property type="entry name" value="Sc_DH/Rdtase_CS"/>
</dbReference>
<evidence type="ECO:0000256" key="6">
    <source>
        <dbReference type="ARBA" id="ARBA00044059"/>
    </source>
</evidence>
<evidence type="ECO:0000256" key="10">
    <source>
        <dbReference type="ARBA" id="ARBA00045650"/>
    </source>
</evidence>
<evidence type="ECO:0000256" key="5">
    <source>
        <dbReference type="ARBA" id="ARBA00044050"/>
    </source>
</evidence>
<gene>
    <name evidence="12" type="ORF">NOO_LOCUS11808</name>
</gene>
<evidence type="ECO:0000256" key="4">
    <source>
        <dbReference type="ARBA" id="ARBA00043812"/>
    </source>
</evidence>
<sequence length="286" mass="31278">MDKKYPVVTKSLFNHWLRLIAQRNFNGIPTSIPFGKVTIGKVCIVTGASSGIGEAIVRELALVGYMKVVFCARRQEKLMELVSKLETEGCMPNNLLPVTCDITQINDVQSVVNQAIETYGTIDVLVNNAGCMFYEMMKNGPTKEWNLQIDVNCRGTMNFIGAVLPHMIKARSGHIVNITSNAGKRGFAGLAVYSGTKFFIEGMSQALRQEMVEYGIKVTNVQPGDVETELASHSIDMEASAKYDVSKAGHPILTSSDIARAVLYAVDQPFSVAVNEILIEPQATPI</sequence>
<dbReference type="PRINTS" id="PR00080">
    <property type="entry name" value="SDRFAMILY"/>
</dbReference>
<evidence type="ECO:0000256" key="3">
    <source>
        <dbReference type="ARBA" id="ARBA00038261"/>
    </source>
</evidence>
<dbReference type="FunFam" id="3.40.50.720:FF:000047">
    <property type="entry name" value="NADP-dependent L-serine/L-allo-threonine dehydrogenase"/>
    <property type="match status" value="1"/>
</dbReference>
<accession>A0A182EUH7</accession>
<keyword evidence="1" id="KW-0444">Lipid biosynthesis</keyword>
<keyword evidence="13" id="KW-1185">Reference proteome</keyword>
<evidence type="ECO:0000313" key="12">
    <source>
        <dbReference type="EMBL" id="VDM97149.1"/>
    </source>
</evidence>
<dbReference type="OrthoDB" id="5840142at2759"/>
<dbReference type="EMBL" id="UYRW01008848">
    <property type="protein sequence ID" value="VDM97149.1"/>
    <property type="molecule type" value="Genomic_DNA"/>
</dbReference>
<comment type="catalytic activity">
    <reaction evidence="4">
        <text>L-allo-threonine + NADP(+) = aminoacetone + CO2 + NADPH</text>
        <dbReference type="Rhea" id="RHEA:43524"/>
        <dbReference type="ChEBI" id="CHEBI:16526"/>
        <dbReference type="ChEBI" id="CHEBI:57783"/>
        <dbReference type="ChEBI" id="CHEBI:58320"/>
        <dbReference type="ChEBI" id="CHEBI:58349"/>
        <dbReference type="ChEBI" id="CHEBI:58585"/>
        <dbReference type="EC" id="1.1.1.381"/>
    </reaction>
</comment>
<dbReference type="InterPro" id="IPR036291">
    <property type="entry name" value="NAD(P)-bd_dom_sf"/>
</dbReference>